<keyword evidence="3" id="KW-0677">Repeat</keyword>
<evidence type="ECO:0000313" key="6">
    <source>
        <dbReference type="EMBL" id="POM60917.1"/>
    </source>
</evidence>
<accession>A0A2P4X5U2</accession>
<dbReference type="PANTHER" id="PTHR10552:SF6">
    <property type="entry name" value="U2 SMALL NUCLEAR RIBONUCLEOPROTEIN A"/>
    <property type="match status" value="1"/>
</dbReference>
<evidence type="ECO:0000256" key="1">
    <source>
        <dbReference type="ARBA" id="ARBA00004123"/>
    </source>
</evidence>
<dbReference type="EMBL" id="NCKW01016583">
    <property type="protein sequence ID" value="POM60917.1"/>
    <property type="molecule type" value="Genomic_DNA"/>
</dbReference>
<dbReference type="InterPro" id="IPR032675">
    <property type="entry name" value="LRR_dom_sf"/>
</dbReference>
<evidence type="ECO:0000256" key="3">
    <source>
        <dbReference type="ARBA" id="ARBA00022737"/>
    </source>
</evidence>
<protein>
    <submittedName>
        <fullName evidence="6">Outer Dynein Arm Light Chain 1</fullName>
    </submittedName>
</protein>
<organism evidence="6 7">
    <name type="scientific">Phytophthora palmivora</name>
    <dbReference type="NCBI Taxonomy" id="4796"/>
    <lineage>
        <taxon>Eukaryota</taxon>
        <taxon>Sar</taxon>
        <taxon>Stramenopiles</taxon>
        <taxon>Oomycota</taxon>
        <taxon>Peronosporomycetes</taxon>
        <taxon>Peronosporales</taxon>
        <taxon>Peronosporaceae</taxon>
        <taxon>Phytophthora</taxon>
    </lineage>
</organism>
<dbReference type="AlphaFoldDB" id="A0A2P4X5U2"/>
<proteinExistence type="inferred from homology"/>
<dbReference type="GO" id="GO:0030620">
    <property type="term" value="F:U2 snRNA binding"/>
    <property type="evidence" value="ECO:0007669"/>
    <property type="project" value="InterPro"/>
</dbReference>
<keyword evidence="7" id="KW-1185">Reference proteome</keyword>
<name>A0A2P4X5U2_9STRA</name>
<dbReference type="GO" id="GO:0000398">
    <property type="term" value="P:mRNA splicing, via spliceosome"/>
    <property type="evidence" value="ECO:0007669"/>
    <property type="project" value="InterPro"/>
</dbReference>
<dbReference type="InterPro" id="IPR044640">
    <property type="entry name" value="RU2A"/>
</dbReference>
<dbReference type="Gene3D" id="3.80.10.10">
    <property type="entry name" value="Ribonuclease Inhibitor"/>
    <property type="match status" value="2"/>
</dbReference>
<reference evidence="6 7" key="1">
    <citation type="journal article" date="2017" name="Genome Biol. Evol.">
        <title>Phytophthora megakarya and P. palmivora, closely related causal agents of cacao black pod rot, underwent increases in genome sizes and gene numbers by different mechanisms.</title>
        <authorList>
            <person name="Ali S.S."/>
            <person name="Shao J."/>
            <person name="Lary D.J."/>
            <person name="Kronmiller B."/>
            <person name="Shen D."/>
            <person name="Strem M.D."/>
            <person name="Amoako-Attah I."/>
            <person name="Akrofi A.Y."/>
            <person name="Begoude B.A."/>
            <person name="Ten Hoopen G.M."/>
            <person name="Coulibaly K."/>
            <person name="Kebe B.I."/>
            <person name="Melnick R.L."/>
            <person name="Guiltinan M.J."/>
            <person name="Tyler B.M."/>
            <person name="Meinhardt L.W."/>
            <person name="Bailey B.A."/>
        </authorList>
    </citation>
    <scope>NUCLEOTIDE SEQUENCE [LARGE SCALE GENOMIC DNA]</scope>
    <source>
        <strain evidence="7">sbr112.9</strain>
    </source>
</reference>
<evidence type="ECO:0000256" key="2">
    <source>
        <dbReference type="ARBA" id="ARBA00022614"/>
    </source>
</evidence>
<dbReference type="GO" id="GO:0005634">
    <property type="term" value="C:nucleus"/>
    <property type="evidence" value="ECO:0007669"/>
    <property type="project" value="UniProtKB-SubCell"/>
</dbReference>
<dbReference type="Proteomes" id="UP000237271">
    <property type="component" value="Unassembled WGS sequence"/>
</dbReference>
<dbReference type="SUPFAM" id="SSF52058">
    <property type="entry name" value="L domain-like"/>
    <property type="match status" value="1"/>
</dbReference>
<comment type="subcellular location">
    <subcellularLocation>
        <location evidence="1">Nucleus</location>
    </subcellularLocation>
</comment>
<dbReference type="OrthoDB" id="1939344at2759"/>
<evidence type="ECO:0000256" key="5">
    <source>
        <dbReference type="ARBA" id="ARBA00024196"/>
    </source>
</evidence>
<dbReference type="PANTHER" id="PTHR10552">
    <property type="entry name" value="U2 SMALL NUCLEAR RIBONUCLEOPROTEIN A"/>
    <property type="match status" value="1"/>
</dbReference>
<keyword evidence="4" id="KW-0539">Nucleus</keyword>
<feature type="non-terminal residue" evidence="6">
    <location>
        <position position="1"/>
    </location>
</feature>
<gene>
    <name evidence="6" type="ORF">PHPALM_30160</name>
</gene>
<comment type="caution">
    <text evidence="6">The sequence shown here is derived from an EMBL/GenBank/DDBJ whole genome shotgun (WGS) entry which is preliminary data.</text>
</comment>
<evidence type="ECO:0000256" key="4">
    <source>
        <dbReference type="ARBA" id="ARBA00023242"/>
    </source>
</evidence>
<evidence type="ECO:0000313" key="7">
    <source>
        <dbReference type="Proteomes" id="UP000237271"/>
    </source>
</evidence>
<keyword evidence="2" id="KW-0433">Leucine-rich repeat</keyword>
<sequence length="335" mass="37542">KLENFESIEPLFQISSLIELRLDSNTICSSNQVEYRSKMIRSFPALKHLDLKPLNDADRREAMLHANSTNKGGVNGDDPEAVARAHAISCVKSTWERRKISCVGYEEREIMPNNREESSVYNNNTGFSEVEVYGDYRVLVIYGNALEALELTKAHALVNAISFRYVGIGKIMTAATNANLKHFTRLRRLIFSFNDLQLFEELLWLSSVGSKAEEVFISNNPVCAKTLLKRFIGARISNALRLNGEEITSSDRQLGKQLFPKPVVPRVRSLESPELASKARVKDVKDMKLSRSSSTVASSAITEIFDTASKIEKKTTALDQAWKGILLSIVKVRIS</sequence>
<comment type="similarity">
    <text evidence="5">Belongs to the U2 small nuclear ribonucleoprotein A family.</text>
</comment>